<dbReference type="EMBL" id="JARBJD010000031">
    <property type="protein sequence ID" value="KAK2959201.1"/>
    <property type="molecule type" value="Genomic_DNA"/>
</dbReference>
<dbReference type="Proteomes" id="UP001281761">
    <property type="component" value="Unassembled WGS sequence"/>
</dbReference>
<keyword evidence="2" id="KW-1185">Reference proteome</keyword>
<reference evidence="1 2" key="1">
    <citation type="journal article" date="2022" name="bioRxiv">
        <title>Genomics of Preaxostyla Flagellates Illuminates Evolutionary Transitions and the Path Towards Mitochondrial Loss.</title>
        <authorList>
            <person name="Novak L.V.F."/>
            <person name="Treitli S.C."/>
            <person name="Pyrih J."/>
            <person name="Halakuc P."/>
            <person name="Pipaliya S.V."/>
            <person name="Vacek V."/>
            <person name="Brzon O."/>
            <person name="Soukal P."/>
            <person name="Eme L."/>
            <person name="Dacks J.B."/>
            <person name="Karnkowska A."/>
            <person name="Elias M."/>
            <person name="Hampl V."/>
        </authorList>
    </citation>
    <scope>NUCLEOTIDE SEQUENCE [LARGE SCALE GENOMIC DNA]</scope>
    <source>
        <strain evidence="1">NAU3</strain>
        <tissue evidence="1">Gut</tissue>
    </source>
</reference>
<proteinExistence type="predicted"/>
<sequence>METQFQYCRLLQWKYLNAMLDDTYSKQQTFLVNVFYSLQSQAKLQQDDTELLRYACSIQRQLERTLESFTQQVQSLTSVKPPPAPLISTSQKTSRKSEMLLDDDPISPNVLTSLTGSVATLSTSLSTIRHALSEALEMIPCKDVVYRESQVLNALSRLNETLGSLVFNSSLAARKSTHESASQAGELEEDIATHISKAAQSLSLFRQTLKDESSVIQEIEGSIHIVNQSAIEALSCAVNVVDDKQLQVEG</sequence>
<evidence type="ECO:0000313" key="1">
    <source>
        <dbReference type="EMBL" id="KAK2959201.1"/>
    </source>
</evidence>
<accession>A0ABQ9Y618</accession>
<protein>
    <submittedName>
        <fullName evidence="1">Uncharacterized protein</fullName>
    </submittedName>
</protein>
<evidence type="ECO:0000313" key="2">
    <source>
        <dbReference type="Proteomes" id="UP001281761"/>
    </source>
</evidence>
<gene>
    <name evidence="1" type="ORF">BLNAU_5759</name>
</gene>
<comment type="caution">
    <text evidence="1">The sequence shown here is derived from an EMBL/GenBank/DDBJ whole genome shotgun (WGS) entry which is preliminary data.</text>
</comment>
<organism evidence="1 2">
    <name type="scientific">Blattamonas nauphoetae</name>
    <dbReference type="NCBI Taxonomy" id="2049346"/>
    <lineage>
        <taxon>Eukaryota</taxon>
        <taxon>Metamonada</taxon>
        <taxon>Preaxostyla</taxon>
        <taxon>Oxymonadida</taxon>
        <taxon>Blattamonas</taxon>
    </lineage>
</organism>
<name>A0ABQ9Y618_9EUKA</name>